<keyword evidence="9" id="KW-0539">Nucleus</keyword>
<dbReference type="GO" id="GO:0000981">
    <property type="term" value="F:DNA-binding transcription factor activity, RNA polymerase II-specific"/>
    <property type="evidence" value="ECO:0007669"/>
    <property type="project" value="TreeGrafter"/>
</dbReference>
<feature type="domain" description="C2H2-type" evidence="12">
    <location>
        <begin position="183"/>
        <end position="210"/>
    </location>
</feature>
<evidence type="ECO:0000256" key="7">
    <source>
        <dbReference type="ARBA" id="ARBA00023125"/>
    </source>
</evidence>
<dbReference type="PROSITE" id="PS50157">
    <property type="entry name" value="ZINC_FINGER_C2H2_2"/>
    <property type="match status" value="3"/>
</dbReference>
<protein>
    <submittedName>
        <fullName evidence="13">Putative transcription factor Sp5</fullName>
    </submittedName>
</protein>
<evidence type="ECO:0000256" key="3">
    <source>
        <dbReference type="ARBA" id="ARBA00022737"/>
    </source>
</evidence>
<organism evidence="13 14">
    <name type="scientific">Penaeus vannamei</name>
    <name type="common">Whiteleg shrimp</name>
    <name type="synonym">Litopenaeus vannamei</name>
    <dbReference type="NCBI Taxonomy" id="6689"/>
    <lineage>
        <taxon>Eukaryota</taxon>
        <taxon>Metazoa</taxon>
        <taxon>Ecdysozoa</taxon>
        <taxon>Arthropoda</taxon>
        <taxon>Crustacea</taxon>
        <taxon>Multicrustacea</taxon>
        <taxon>Malacostraca</taxon>
        <taxon>Eumalacostraca</taxon>
        <taxon>Eucarida</taxon>
        <taxon>Decapoda</taxon>
        <taxon>Dendrobranchiata</taxon>
        <taxon>Penaeoidea</taxon>
        <taxon>Penaeidae</taxon>
        <taxon>Penaeus</taxon>
    </lineage>
</organism>
<dbReference type="PANTHER" id="PTHR23235:SF120">
    <property type="entry name" value="KRUPPEL-LIKE FACTOR 15"/>
    <property type="match status" value="1"/>
</dbReference>
<dbReference type="GO" id="GO:0000978">
    <property type="term" value="F:RNA polymerase II cis-regulatory region sequence-specific DNA binding"/>
    <property type="evidence" value="ECO:0007669"/>
    <property type="project" value="TreeGrafter"/>
</dbReference>
<dbReference type="InterPro" id="IPR013087">
    <property type="entry name" value="Znf_C2H2_type"/>
</dbReference>
<sequence length="312" mass="33936">MSRDGVDREAKMLVEVRSTSLRFPLAPCGTNGTEMYSCGTVEGTAMDYYSNGHARNAFGPFHQQTPTTTLPHVRGQLANVSPPNLYGGVGELPYPYLQHHYSALANAITPPTLSPPPRNPHAPEGIAHIALVECKTPSFSSEGAWLLLSSARQSVVVAVDDAAAPTARTPHEAVQAARKGTHLPCPGCGKLYAKTSHLKAHLLSHSGERPFACQWMYCDKAFTRSDELQRHLRTHTGEKRFQCGECGKRFMRSDHYNKHVKTHQNRRARLAPASPAEGDHVDVELCDEVAGDSSGDFGSFALPDSPVSEADL</sequence>
<evidence type="ECO:0000256" key="2">
    <source>
        <dbReference type="ARBA" id="ARBA00022723"/>
    </source>
</evidence>
<keyword evidence="2" id="KW-0479">Metal-binding</keyword>
<dbReference type="AlphaFoldDB" id="A0A423T1C9"/>
<name>A0A423T1C9_PENVA</name>
<feature type="domain" description="C2H2-type" evidence="12">
    <location>
        <begin position="211"/>
        <end position="240"/>
    </location>
</feature>
<evidence type="ECO:0000256" key="10">
    <source>
        <dbReference type="ARBA" id="ARBA00038409"/>
    </source>
</evidence>
<reference evidence="13 14" key="1">
    <citation type="submission" date="2018-04" db="EMBL/GenBank/DDBJ databases">
        <authorList>
            <person name="Zhang X."/>
            <person name="Yuan J."/>
            <person name="Li F."/>
            <person name="Xiang J."/>
        </authorList>
    </citation>
    <scope>NUCLEOTIDE SEQUENCE [LARGE SCALE GENOMIC DNA]</scope>
    <source>
        <tissue evidence="13">Muscle</tissue>
    </source>
</reference>
<dbReference type="Proteomes" id="UP000283509">
    <property type="component" value="Unassembled WGS sequence"/>
</dbReference>
<evidence type="ECO:0000256" key="8">
    <source>
        <dbReference type="ARBA" id="ARBA00023163"/>
    </source>
</evidence>
<comment type="similarity">
    <text evidence="10">Belongs to the Sp1 C2H2-type zinc-finger protein family.</text>
</comment>
<evidence type="ECO:0000313" key="14">
    <source>
        <dbReference type="Proteomes" id="UP000283509"/>
    </source>
</evidence>
<dbReference type="SUPFAM" id="SSF57667">
    <property type="entry name" value="beta-beta-alpha zinc fingers"/>
    <property type="match status" value="1"/>
</dbReference>
<keyword evidence="4 11" id="KW-0863">Zinc-finger</keyword>
<evidence type="ECO:0000256" key="9">
    <source>
        <dbReference type="ARBA" id="ARBA00023242"/>
    </source>
</evidence>
<dbReference type="EMBL" id="QCYY01002446">
    <property type="protein sequence ID" value="ROT70267.1"/>
    <property type="molecule type" value="Genomic_DNA"/>
</dbReference>
<reference evidence="13 14" key="2">
    <citation type="submission" date="2019-01" db="EMBL/GenBank/DDBJ databases">
        <title>The decoding of complex shrimp genome reveals the adaptation for benthos swimmer, frequently molting mechanism and breeding impact on genome.</title>
        <authorList>
            <person name="Sun Y."/>
            <person name="Gao Y."/>
            <person name="Yu Y."/>
        </authorList>
    </citation>
    <scope>NUCLEOTIDE SEQUENCE [LARGE SCALE GENOMIC DNA]</scope>
    <source>
        <tissue evidence="13">Muscle</tissue>
    </source>
</reference>
<dbReference type="FunFam" id="3.30.160.60:FF:000014">
    <property type="entry name" value="Transcription factor Sp3"/>
    <property type="match status" value="1"/>
</dbReference>
<evidence type="ECO:0000256" key="4">
    <source>
        <dbReference type="ARBA" id="ARBA00022771"/>
    </source>
</evidence>
<dbReference type="PROSITE" id="PS00028">
    <property type="entry name" value="ZINC_FINGER_C2H2_1"/>
    <property type="match status" value="3"/>
</dbReference>
<dbReference type="InterPro" id="IPR036236">
    <property type="entry name" value="Znf_C2H2_sf"/>
</dbReference>
<dbReference type="Pfam" id="PF00096">
    <property type="entry name" value="zf-C2H2"/>
    <property type="match status" value="3"/>
</dbReference>
<dbReference type="Gene3D" id="3.30.160.60">
    <property type="entry name" value="Classic Zinc Finger"/>
    <property type="match status" value="3"/>
</dbReference>
<keyword evidence="6" id="KW-0805">Transcription regulation</keyword>
<dbReference type="GO" id="GO:0005634">
    <property type="term" value="C:nucleus"/>
    <property type="evidence" value="ECO:0007669"/>
    <property type="project" value="UniProtKB-SubCell"/>
</dbReference>
<dbReference type="FunFam" id="3.30.160.60:FF:000624">
    <property type="entry name" value="zinc finger protein 697"/>
    <property type="match status" value="1"/>
</dbReference>
<dbReference type="PANTHER" id="PTHR23235">
    <property type="entry name" value="KRUEPPEL-LIKE TRANSCRIPTION FACTOR"/>
    <property type="match status" value="1"/>
</dbReference>
<keyword evidence="5" id="KW-0862">Zinc</keyword>
<accession>A0A423T1C9</accession>
<proteinExistence type="inferred from homology"/>
<evidence type="ECO:0000256" key="11">
    <source>
        <dbReference type="PROSITE-ProRule" id="PRU00042"/>
    </source>
</evidence>
<feature type="domain" description="C2H2-type" evidence="12">
    <location>
        <begin position="241"/>
        <end position="268"/>
    </location>
</feature>
<evidence type="ECO:0000313" key="13">
    <source>
        <dbReference type="EMBL" id="ROT70267.1"/>
    </source>
</evidence>
<keyword evidence="7" id="KW-0238">DNA-binding</keyword>
<gene>
    <name evidence="13" type="ORF">C7M84_011454</name>
</gene>
<evidence type="ECO:0000256" key="1">
    <source>
        <dbReference type="ARBA" id="ARBA00004123"/>
    </source>
</evidence>
<keyword evidence="8" id="KW-0804">Transcription</keyword>
<evidence type="ECO:0000259" key="12">
    <source>
        <dbReference type="PROSITE" id="PS50157"/>
    </source>
</evidence>
<keyword evidence="3" id="KW-0677">Repeat</keyword>
<evidence type="ECO:0000256" key="5">
    <source>
        <dbReference type="ARBA" id="ARBA00022833"/>
    </source>
</evidence>
<comment type="caution">
    <text evidence="13">The sequence shown here is derived from an EMBL/GenBank/DDBJ whole genome shotgun (WGS) entry which is preliminary data.</text>
</comment>
<comment type="subcellular location">
    <subcellularLocation>
        <location evidence="1">Nucleus</location>
    </subcellularLocation>
</comment>
<dbReference type="GO" id="GO:0008270">
    <property type="term" value="F:zinc ion binding"/>
    <property type="evidence" value="ECO:0007669"/>
    <property type="project" value="UniProtKB-KW"/>
</dbReference>
<evidence type="ECO:0000256" key="6">
    <source>
        <dbReference type="ARBA" id="ARBA00023015"/>
    </source>
</evidence>
<dbReference type="OrthoDB" id="6360012at2759"/>
<keyword evidence="14" id="KW-1185">Reference proteome</keyword>
<dbReference type="SMART" id="SM00355">
    <property type="entry name" value="ZnF_C2H2"/>
    <property type="match status" value="3"/>
</dbReference>